<evidence type="ECO:0000313" key="10">
    <source>
        <dbReference type="Proteomes" id="UP001320420"/>
    </source>
</evidence>
<keyword evidence="4 8" id="KW-0479">Metal-binding</keyword>
<dbReference type="InterPro" id="IPR036396">
    <property type="entry name" value="Cyt_P450_sf"/>
</dbReference>
<dbReference type="GO" id="GO:0016705">
    <property type="term" value="F:oxidoreductase activity, acting on paired donors, with incorporation or reduction of molecular oxygen"/>
    <property type="evidence" value="ECO:0007669"/>
    <property type="project" value="InterPro"/>
</dbReference>
<dbReference type="GO" id="GO:0005506">
    <property type="term" value="F:iron ion binding"/>
    <property type="evidence" value="ECO:0007669"/>
    <property type="project" value="InterPro"/>
</dbReference>
<comment type="caution">
    <text evidence="9">The sequence shown here is derived from an EMBL/GenBank/DDBJ whole genome shotgun (WGS) entry which is preliminary data.</text>
</comment>
<organism evidence="9 10">
    <name type="scientific">Diatrype stigma</name>
    <dbReference type="NCBI Taxonomy" id="117547"/>
    <lineage>
        <taxon>Eukaryota</taxon>
        <taxon>Fungi</taxon>
        <taxon>Dikarya</taxon>
        <taxon>Ascomycota</taxon>
        <taxon>Pezizomycotina</taxon>
        <taxon>Sordariomycetes</taxon>
        <taxon>Xylariomycetidae</taxon>
        <taxon>Xylariales</taxon>
        <taxon>Diatrypaceae</taxon>
        <taxon>Diatrype</taxon>
    </lineage>
</organism>
<protein>
    <recommendedName>
        <fullName evidence="11">Cytochrome P450</fullName>
    </recommendedName>
</protein>
<dbReference type="PRINTS" id="PR00463">
    <property type="entry name" value="EP450I"/>
</dbReference>
<keyword evidence="3 8" id="KW-0349">Heme</keyword>
<dbReference type="AlphaFoldDB" id="A0AAN9V830"/>
<gene>
    <name evidence="9" type="ORF">SLS62_001525</name>
</gene>
<dbReference type="EMBL" id="JAKJXP020000007">
    <property type="protein sequence ID" value="KAK7756299.1"/>
    <property type="molecule type" value="Genomic_DNA"/>
</dbReference>
<dbReference type="GO" id="GO:0004497">
    <property type="term" value="F:monooxygenase activity"/>
    <property type="evidence" value="ECO:0007669"/>
    <property type="project" value="UniProtKB-KW"/>
</dbReference>
<dbReference type="SUPFAM" id="SSF48264">
    <property type="entry name" value="Cytochrome P450"/>
    <property type="match status" value="1"/>
</dbReference>
<dbReference type="Pfam" id="PF00067">
    <property type="entry name" value="p450"/>
    <property type="match status" value="1"/>
</dbReference>
<evidence type="ECO:0008006" key="11">
    <source>
        <dbReference type="Google" id="ProtNLM"/>
    </source>
</evidence>
<evidence type="ECO:0000256" key="3">
    <source>
        <dbReference type="ARBA" id="ARBA00022617"/>
    </source>
</evidence>
<dbReference type="PANTHER" id="PTHR24305:SF107">
    <property type="entry name" value="P450, PUTATIVE (EUROFUNG)-RELATED"/>
    <property type="match status" value="1"/>
</dbReference>
<keyword evidence="10" id="KW-1185">Reference proteome</keyword>
<dbReference type="Gene3D" id="1.10.630.10">
    <property type="entry name" value="Cytochrome P450"/>
    <property type="match status" value="1"/>
</dbReference>
<dbReference type="GO" id="GO:0020037">
    <property type="term" value="F:heme binding"/>
    <property type="evidence" value="ECO:0007669"/>
    <property type="project" value="InterPro"/>
</dbReference>
<evidence type="ECO:0000256" key="7">
    <source>
        <dbReference type="ARBA" id="ARBA00023033"/>
    </source>
</evidence>
<keyword evidence="5" id="KW-0560">Oxidoreductase</keyword>
<evidence type="ECO:0000313" key="9">
    <source>
        <dbReference type="EMBL" id="KAK7756299.1"/>
    </source>
</evidence>
<dbReference type="Proteomes" id="UP001320420">
    <property type="component" value="Unassembled WGS sequence"/>
</dbReference>
<feature type="binding site" description="axial binding residue" evidence="8">
    <location>
        <position position="408"/>
    </location>
    <ligand>
        <name>heme</name>
        <dbReference type="ChEBI" id="CHEBI:30413"/>
    </ligand>
    <ligandPart>
        <name>Fe</name>
        <dbReference type="ChEBI" id="CHEBI:18248"/>
    </ligandPart>
</feature>
<accession>A0AAN9V830</accession>
<evidence type="ECO:0000256" key="1">
    <source>
        <dbReference type="ARBA" id="ARBA00001971"/>
    </source>
</evidence>
<keyword evidence="6 8" id="KW-0408">Iron</keyword>
<dbReference type="InterPro" id="IPR050121">
    <property type="entry name" value="Cytochrome_P450_monoxygenase"/>
</dbReference>
<evidence type="ECO:0000256" key="8">
    <source>
        <dbReference type="PIRSR" id="PIRSR602401-1"/>
    </source>
</evidence>
<dbReference type="InterPro" id="IPR001128">
    <property type="entry name" value="Cyt_P450"/>
</dbReference>
<comment type="cofactor">
    <cofactor evidence="1 8">
        <name>heme</name>
        <dbReference type="ChEBI" id="CHEBI:30413"/>
    </cofactor>
</comment>
<evidence type="ECO:0000256" key="2">
    <source>
        <dbReference type="ARBA" id="ARBA00005179"/>
    </source>
</evidence>
<evidence type="ECO:0000256" key="6">
    <source>
        <dbReference type="ARBA" id="ARBA00023004"/>
    </source>
</evidence>
<evidence type="ECO:0000256" key="5">
    <source>
        <dbReference type="ARBA" id="ARBA00023002"/>
    </source>
</evidence>
<evidence type="ECO:0000256" key="4">
    <source>
        <dbReference type="ARBA" id="ARBA00022723"/>
    </source>
</evidence>
<comment type="pathway">
    <text evidence="2">Secondary metabolite biosynthesis.</text>
</comment>
<dbReference type="PANTHER" id="PTHR24305">
    <property type="entry name" value="CYTOCHROME P450"/>
    <property type="match status" value="1"/>
</dbReference>
<dbReference type="InterPro" id="IPR002401">
    <property type="entry name" value="Cyt_P450_E_grp-I"/>
</dbReference>
<reference evidence="9 10" key="1">
    <citation type="submission" date="2024-02" db="EMBL/GenBank/DDBJ databases">
        <title>De novo assembly and annotation of 12 fungi associated with fruit tree decline syndrome in Ontario, Canada.</title>
        <authorList>
            <person name="Sulman M."/>
            <person name="Ellouze W."/>
            <person name="Ilyukhin E."/>
        </authorList>
    </citation>
    <scope>NUCLEOTIDE SEQUENCE [LARGE SCALE GENOMIC DNA]</scope>
    <source>
        <strain evidence="9 10">M11/M66-122</strain>
    </source>
</reference>
<proteinExistence type="predicted"/>
<sequence length="442" mass="49940">MRHWQEYFPRESRCPPVIYLDLWPTAPLLAIVNDPALCAQAVQQKSLPRSWQSKFLVSPLTKGIDLGSAGTDIAFHRLLRSQYAPAFSPKNLMAGVPALVEEASVFADCIRTLTTDNGTWGEVFSLEEKASALVFEVMARFTVDLHLGEQTNGHSALRTAILRQTGNLVPKMLTTLPRRSNPLYHLDVWRTNQKIKGILEPMIRSRFYSGDEMGLKYGRRTSLDVVVNAWRAGNRLQHSRRAKEAMINSALQNVKMFMLAGVDSTTASICFTLQLLGRNPRVLERLRAEHLEAFGPNLASTADIIRQSPEKLNTLPFTLAVIKESLRICPIALTVRQGDAGFTLTSDGASYPTESFQVQTGVWNIHLDPTYWPRVDEFLPERWLVAKGDPLYPVKNAWRPFEQGPMNCVGQELALLTTKLALIFVVREFDVEYGWEEWDQKR</sequence>
<name>A0AAN9V830_9PEZI</name>
<keyword evidence="7" id="KW-0503">Monooxygenase</keyword>
<dbReference type="PRINTS" id="PR00385">
    <property type="entry name" value="P450"/>
</dbReference>